<protein>
    <submittedName>
        <fullName evidence="7">Family 20 glycosylhydrolase</fullName>
    </submittedName>
</protein>
<feature type="domain" description="Beta-hexosaminidase bacterial type N-terminal" evidence="6">
    <location>
        <begin position="71"/>
        <end position="191"/>
    </location>
</feature>
<sequence>MAHLESFDPTVPYNVRRFRGLTGSIGGVPESSSHFGRRIRRAAVCFAAATTWAAVHIPPTQANPVAAQQLPSTVPSIQRWNPAAGEPGFTLDAESRIVADGASDDAARRLAEDLTPAGRPVTADADHDRPGDIVLRTGDTGIADAESYRITVTDRLTITADSPAGMAHGTQTVLQWLRQSTTLPGGTAEDWPNYRERGLMLDTGREFFPVGWVKARIRDAAYLRMNMVQLHLSDTQGFRLASTSHPEITSPEHYSAEDIRDILDYARSYGIEIVPEIDMPSHMNAILAEHQDLVLRPARTTTEDAARDNMLAGGIGGKIDLTNPAAYRLISDILHEFVPMFPGRYWHLGCDEYVSDYTRYPQLSDYATTTFGPGATPGDVIIGFANWAADIVESFGKTPRVWNDGFDHPGLLTPKPELVVQYWSASAGGLPWLPGGRTPEEFTRAGHPILNAAFTPTYFTTGGTAAAVNAPPELLWVWDPGLFVDGQRLPDSERSLLRGSMLFLWCDDPTAMTPEQIVSPLRTRLAVMAQQLWAGTGGIGYPDFVGRTGAVGWP</sequence>
<evidence type="ECO:0000259" key="5">
    <source>
        <dbReference type="Pfam" id="PF00728"/>
    </source>
</evidence>
<accession>A0A7K1V938</accession>
<dbReference type="InterPro" id="IPR015883">
    <property type="entry name" value="Glyco_hydro_20_cat"/>
</dbReference>
<keyword evidence="2 7" id="KW-0378">Hydrolase</keyword>
<dbReference type="Proteomes" id="UP000466794">
    <property type="component" value="Unassembled WGS sequence"/>
</dbReference>
<dbReference type="PRINTS" id="PR00738">
    <property type="entry name" value="GLHYDRLASE20"/>
</dbReference>
<dbReference type="InterPro" id="IPR029018">
    <property type="entry name" value="Hex-like_dom2"/>
</dbReference>
<keyword evidence="3" id="KW-0326">Glycosidase</keyword>
<dbReference type="SUPFAM" id="SSF55545">
    <property type="entry name" value="beta-N-acetylhexosaminidase-like domain"/>
    <property type="match status" value="1"/>
</dbReference>
<organism evidence="7 8">
    <name type="scientific">Nocardia terrae</name>
    <dbReference type="NCBI Taxonomy" id="2675851"/>
    <lineage>
        <taxon>Bacteria</taxon>
        <taxon>Bacillati</taxon>
        <taxon>Actinomycetota</taxon>
        <taxon>Actinomycetes</taxon>
        <taxon>Mycobacteriales</taxon>
        <taxon>Nocardiaceae</taxon>
        <taxon>Nocardia</taxon>
    </lineage>
</organism>
<feature type="domain" description="Glycoside hydrolase family 20 catalytic" evidence="5">
    <location>
        <begin position="196"/>
        <end position="533"/>
    </location>
</feature>
<dbReference type="AlphaFoldDB" id="A0A7K1V938"/>
<evidence type="ECO:0000313" key="8">
    <source>
        <dbReference type="Proteomes" id="UP000466794"/>
    </source>
</evidence>
<dbReference type="InterPro" id="IPR025705">
    <property type="entry name" value="Beta_hexosaminidase_sua/sub"/>
</dbReference>
<evidence type="ECO:0000259" key="6">
    <source>
        <dbReference type="Pfam" id="PF02838"/>
    </source>
</evidence>
<reference evidence="7 8" key="1">
    <citation type="submission" date="2019-12" db="EMBL/GenBank/DDBJ databases">
        <title>Nocardia sp. nov. ET3-3 isolated from soil.</title>
        <authorList>
            <person name="Kanchanasin P."/>
            <person name="Tanasupawat S."/>
            <person name="Yuki M."/>
            <person name="Kudo T."/>
        </authorList>
    </citation>
    <scope>NUCLEOTIDE SEQUENCE [LARGE SCALE GENOMIC DNA]</scope>
    <source>
        <strain evidence="7 8">ET3-3</strain>
    </source>
</reference>
<keyword evidence="8" id="KW-1185">Reference proteome</keyword>
<name>A0A7K1V938_9NOCA</name>
<dbReference type="Gene3D" id="3.30.379.10">
    <property type="entry name" value="Chitobiase/beta-hexosaminidase domain 2-like"/>
    <property type="match status" value="1"/>
</dbReference>
<dbReference type="EMBL" id="WRPP01000011">
    <property type="protein sequence ID" value="MVU82969.1"/>
    <property type="molecule type" value="Genomic_DNA"/>
</dbReference>
<comment type="similarity">
    <text evidence="1">Belongs to the glycosyl hydrolase 20 family.</text>
</comment>
<evidence type="ECO:0000313" key="7">
    <source>
        <dbReference type="EMBL" id="MVU82969.1"/>
    </source>
</evidence>
<dbReference type="SUPFAM" id="SSF51445">
    <property type="entry name" value="(Trans)glycosidases"/>
    <property type="match status" value="1"/>
</dbReference>
<dbReference type="Pfam" id="PF00728">
    <property type="entry name" value="Glyco_hydro_20"/>
    <property type="match status" value="1"/>
</dbReference>
<dbReference type="Pfam" id="PF02838">
    <property type="entry name" value="Glyco_hydro_20b"/>
    <property type="match status" value="1"/>
</dbReference>
<dbReference type="PANTHER" id="PTHR43678">
    <property type="entry name" value="PUTATIVE (AFU_ORTHOLOGUE AFUA_2G00640)-RELATED"/>
    <property type="match status" value="1"/>
</dbReference>
<proteinExistence type="inferred from homology"/>
<evidence type="ECO:0000256" key="2">
    <source>
        <dbReference type="ARBA" id="ARBA00022801"/>
    </source>
</evidence>
<dbReference type="GO" id="GO:0004563">
    <property type="term" value="F:beta-N-acetylhexosaminidase activity"/>
    <property type="evidence" value="ECO:0007669"/>
    <property type="project" value="InterPro"/>
</dbReference>
<dbReference type="InterPro" id="IPR015882">
    <property type="entry name" value="HEX_bac_N"/>
</dbReference>
<dbReference type="InterPro" id="IPR017853">
    <property type="entry name" value="GH"/>
</dbReference>
<evidence type="ECO:0000256" key="1">
    <source>
        <dbReference type="ARBA" id="ARBA00006285"/>
    </source>
</evidence>
<dbReference type="GO" id="GO:0005975">
    <property type="term" value="P:carbohydrate metabolic process"/>
    <property type="evidence" value="ECO:0007669"/>
    <property type="project" value="InterPro"/>
</dbReference>
<dbReference type="PANTHER" id="PTHR43678:SF1">
    <property type="entry name" value="BETA-N-ACETYLHEXOSAMINIDASE"/>
    <property type="match status" value="1"/>
</dbReference>
<comment type="caution">
    <text evidence="7">The sequence shown here is derived from an EMBL/GenBank/DDBJ whole genome shotgun (WGS) entry which is preliminary data.</text>
</comment>
<dbReference type="InterPro" id="IPR052764">
    <property type="entry name" value="GH20_Enzymes"/>
</dbReference>
<feature type="active site" description="Proton donor" evidence="4">
    <location>
        <position position="352"/>
    </location>
</feature>
<dbReference type="Gene3D" id="3.20.20.80">
    <property type="entry name" value="Glycosidases"/>
    <property type="match status" value="1"/>
</dbReference>
<evidence type="ECO:0000256" key="4">
    <source>
        <dbReference type="PIRSR" id="PIRSR625705-1"/>
    </source>
</evidence>
<evidence type="ECO:0000256" key="3">
    <source>
        <dbReference type="ARBA" id="ARBA00023295"/>
    </source>
</evidence>
<gene>
    <name evidence="7" type="ORF">GPX89_37745</name>
</gene>